<reference evidence="1" key="1">
    <citation type="submission" date="2020-08" db="EMBL/GenBank/DDBJ databases">
        <title>Multicomponent nature underlies the extraordinary mechanical properties of spider dragline silk.</title>
        <authorList>
            <person name="Kono N."/>
            <person name="Nakamura H."/>
            <person name="Mori M."/>
            <person name="Yoshida Y."/>
            <person name="Ohtoshi R."/>
            <person name="Malay A.D."/>
            <person name="Moran D.A.P."/>
            <person name="Tomita M."/>
            <person name="Numata K."/>
            <person name="Arakawa K."/>
        </authorList>
    </citation>
    <scope>NUCLEOTIDE SEQUENCE</scope>
</reference>
<accession>A0A8X6PEV4</accession>
<keyword evidence="2" id="KW-1185">Reference proteome</keyword>
<sequence>MTFLVPFQLMLKEKRKKELLVVDSEAFFLAKEDQTSQQDLRAMVSNGGGTVHQRALKKSKEAMRTTALSLDNTITAAMFPPPHREWGSVDFELQTIAFFRALII</sequence>
<dbReference type="Proteomes" id="UP000887013">
    <property type="component" value="Unassembled WGS sequence"/>
</dbReference>
<evidence type="ECO:0000313" key="2">
    <source>
        <dbReference type="Proteomes" id="UP000887013"/>
    </source>
</evidence>
<evidence type="ECO:0000313" key="1">
    <source>
        <dbReference type="EMBL" id="GFT67043.1"/>
    </source>
</evidence>
<organism evidence="1 2">
    <name type="scientific">Nephila pilipes</name>
    <name type="common">Giant wood spider</name>
    <name type="synonym">Nephila maculata</name>
    <dbReference type="NCBI Taxonomy" id="299642"/>
    <lineage>
        <taxon>Eukaryota</taxon>
        <taxon>Metazoa</taxon>
        <taxon>Ecdysozoa</taxon>
        <taxon>Arthropoda</taxon>
        <taxon>Chelicerata</taxon>
        <taxon>Arachnida</taxon>
        <taxon>Araneae</taxon>
        <taxon>Araneomorphae</taxon>
        <taxon>Entelegynae</taxon>
        <taxon>Araneoidea</taxon>
        <taxon>Nephilidae</taxon>
        <taxon>Nephila</taxon>
    </lineage>
</organism>
<gene>
    <name evidence="1" type="ORF">NPIL_405471</name>
</gene>
<dbReference type="EMBL" id="BMAW01069036">
    <property type="protein sequence ID" value="GFT67043.1"/>
    <property type="molecule type" value="Genomic_DNA"/>
</dbReference>
<dbReference type="AlphaFoldDB" id="A0A8X6PEV4"/>
<name>A0A8X6PEV4_NEPPI</name>
<comment type="caution">
    <text evidence="1">The sequence shown here is derived from an EMBL/GenBank/DDBJ whole genome shotgun (WGS) entry which is preliminary data.</text>
</comment>
<proteinExistence type="predicted"/>
<protein>
    <submittedName>
        <fullName evidence="1">Uncharacterized protein</fullName>
    </submittedName>
</protein>